<sequence length="1590" mass="180196">MHREMLQELLNVSAEMLEKITSSVVESMQCIVIIFRKKFIQSFCINYEHEIVNARLKETIVGLYDESLLILQQDSLEGDCWYITSLVLPCLLHALKGSAEYYKEVMMQLEEFSEPSTNKNLWKIILSDGALLSLCGGLLVNESNRIEMVVDTDCLDENLSNTEDKSTSHSSSVQTSLHREILALIFTALFTIHKRITSVAGQVALAKSLAQWSQTARLLAKFNKEDYRKETHQATECLAAYVALNLDNPVDVIRHQVKDIYVEILKAENISSGNNGFAIDQAFKILNWDWHKRSLYVALQCLLDFVPVHYLYENEPQLHVKLLKACFSQSLAPYASHLYHQLALRQSETIDITEQLHIWLKPALIALLECDVSQARILLDYCFSKLLKLYGQAAVPFALHYLHNSQENVSNIKISSVSSSANKLRVLIMFLRAAQRFGLQINAELNEKNPDQKSIDKETVKFALVHQNDQIRLDTFFLICDSWKPSVLITESDLLLLKFALPYNMTNQCPAHRQQFLNTLKKFLHRLLINLQYIQKPTRKKNEQNQIKVNLYKNFLKWLVQFCLKQLFIGNSYPRRSLSLSILYFMLCIFKTKEGCPVPVELFTLEYIKVLVNLLQDTFEDNRLLALNILTLSDLKGHVKAMLGSEFFENLQTSSYNQCRRSYKSDASRNAAYNLRFNARLSDNVDLNIIKTCRHLMSFLVKDVQSANENLVRSAYTTPMHGVLYCLRLLLPEADVRNTQYRQEWRKLVEEIVSCCFQVYSAVFPVVGNDSPEGFIPKIEEAELRKICDEIGMLCTDLEDERSVAQKVLVASWRSAKESSLLLQLIASHAHVDSSVDDEDCVLSWKQLIQIGDHLRMQIMETRHRGAFEVAYAALKDFCPILWRSNNAKLNTIPKRWVEEAMNTICNPANTDSLCATRRSAGLPFFLQAVLGSDKGKRSRDCLHSVMSRLLSIVDCEIIKSITMETELKIQVHSLNILRGLVKDASLGEDMLQYISRCLMVSLTGFDCQVWSVRNSSTLLFSSLVTRMFGVKREKDLETSGKNRLSSHEFFTRMPDLHEFILQHLHRNVKSIFKDVNIEKQSSLFPVLLLLSRIYPSLTRHDPSSDLLNAFVPLVIKCACSSIFKCRVMAATALSSIVSKDCSSPVLLQLANALIISSSHNETHGILLLLTKLLRVKFRNNINESSDMTDAVVYLTHTLNQCDDRRRGCFCVVNRSAFIDLCLEVTGLCKNFMKDHPGTANVDFATKSLITKLIKEVNLKQKSSTILPGCAFLYHSQGKLLAAAYGWGLSSDLTSIPTNNLDLLFAALKVLKQEYKPLISTVHLKLEGVGNTIPEDIQNFLVQLSKSVSNHECLAQIYKLLTLVSASRTGQVLALSRLLAEDHLLTNQKLFGAVVLCQAVSLRGLIDCDVDAPMLKWLRRWLELLTQASSLVRNDVCVRVSVAKALRTVTGLLLKDGKSHLVEVCHEAWKLLLILLYDENADVREIACDIVHVVARAKGQDMTGHHLVDCLAMEIALDVYVTMYSDCDAQRCQATLDQVISFSHSDLKTAEANNLSNSTQLFESGSWNTYVENPLLKQVIAKARRSIMSA</sequence>
<dbReference type="InterPro" id="IPR016024">
    <property type="entry name" value="ARM-type_fold"/>
</dbReference>
<evidence type="ECO:0000313" key="8">
    <source>
        <dbReference type="EMBL" id="CAK8694712.1"/>
    </source>
</evidence>
<evidence type="ECO:0000259" key="5">
    <source>
        <dbReference type="Pfam" id="PF10350"/>
    </source>
</evidence>
<reference evidence="8 9" key="1">
    <citation type="submission" date="2024-02" db="EMBL/GenBank/DDBJ databases">
        <authorList>
            <person name="Daric V."/>
            <person name="Darras S."/>
        </authorList>
    </citation>
    <scope>NUCLEOTIDE SEQUENCE [LARGE SCALE GENOMIC DNA]</scope>
</reference>
<gene>
    <name evidence="8" type="ORF">CVLEPA_LOCUS28059</name>
</gene>
<keyword evidence="9" id="KW-1185">Reference proteome</keyword>
<feature type="domain" description="tRNA (32-2'-O)-methyltransferase regulator THADA-like C-terminal TPR repeats region" evidence="7">
    <location>
        <begin position="1014"/>
        <end position="1172"/>
    </location>
</feature>
<evidence type="ECO:0000313" key="9">
    <source>
        <dbReference type="Proteomes" id="UP001642483"/>
    </source>
</evidence>
<dbReference type="Pfam" id="PF10350">
    <property type="entry name" value="DUF2428"/>
    <property type="match status" value="1"/>
</dbReference>
<dbReference type="Pfam" id="PF25151">
    <property type="entry name" value="TPR_Trm732_C"/>
    <property type="match status" value="1"/>
</dbReference>
<evidence type="ECO:0000256" key="3">
    <source>
        <dbReference type="ARBA" id="ARBA00035625"/>
    </source>
</evidence>
<organism evidence="8 9">
    <name type="scientific">Clavelina lepadiformis</name>
    <name type="common">Light-bulb sea squirt</name>
    <name type="synonym">Ascidia lepadiformis</name>
    <dbReference type="NCBI Taxonomy" id="159417"/>
    <lineage>
        <taxon>Eukaryota</taxon>
        <taxon>Metazoa</taxon>
        <taxon>Chordata</taxon>
        <taxon>Tunicata</taxon>
        <taxon>Ascidiacea</taxon>
        <taxon>Aplousobranchia</taxon>
        <taxon>Clavelinidae</taxon>
        <taxon>Clavelina</taxon>
    </lineage>
</organism>
<dbReference type="InterPro" id="IPR051954">
    <property type="entry name" value="tRNA_methyltransferase_THADA"/>
</dbReference>
<dbReference type="PANTHER" id="PTHR14387:SF7">
    <property type="entry name" value="THYROID ADENOMA-ASSOCIATED PROTEIN"/>
    <property type="match status" value="1"/>
</dbReference>
<comment type="similarity">
    <text evidence="1">Belongs to the THADA family.</text>
</comment>
<keyword evidence="2" id="KW-0819">tRNA processing</keyword>
<protein>
    <recommendedName>
        <fullName evidence="4">tRNA (32-2'-O)-methyltransferase regulator THADA</fullName>
    </recommendedName>
</protein>
<name>A0ABP0GSS7_CLALP</name>
<dbReference type="EMBL" id="CAWYQH010000141">
    <property type="protein sequence ID" value="CAK8694712.1"/>
    <property type="molecule type" value="Genomic_DNA"/>
</dbReference>
<dbReference type="InterPro" id="IPR056843">
    <property type="entry name" value="THADA-like_TPR"/>
</dbReference>
<dbReference type="InterPro" id="IPR056842">
    <property type="entry name" value="THADA-like_TPR_C"/>
</dbReference>
<feature type="domain" description="DUF2428" evidence="5">
    <location>
        <begin position="748"/>
        <end position="1012"/>
    </location>
</feature>
<accession>A0ABP0GSS7</accession>
<comment type="function">
    <text evidence="3">Together with methyltransferase FTSJ1, methylates the 2'-O-ribose of nucleotides at position 32 of the anticodon loop of substrate tRNAs.</text>
</comment>
<dbReference type="PANTHER" id="PTHR14387">
    <property type="entry name" value="THADA/DEATH RECEPTOR INTERACTING PROTEIN"/>
    <property type="match status" value="1"/>
</dbReference>
<evidence type="ECO:0000259" key="6">
    <source>
        <dbReference type="Pfam" id="PF25150"/>
    </source>
</evidence>
<comment type="caution">
    <text evidence="8">The sequence shown here is derived from an EMBL/GenBank/DDBJ whole genome shotgun (WGS) entry which is preliminary data.</text>
</comment>
<feature type="domain" description="tRNA (32-2'-O)-methyltransferase regulator THADA-like TPR repeats region" evidence="6">
    <location>
        <begin position="357"/>
        <end position="623"/>
    </location>
</feature>
<dbReference type="SUPFAM" id="SSF48371">
    <property type="entry name" value="ARM repeat"/>
    <property type="match status" value="1"/>
</dbReference>
<evidence type="ECO:0000259" key="7">
    <source>
        <dbReference type="Pfam" id="PF25151"/>
    </source>
</evidence>
<evidence type="ECO:0000256" key="1">
    <source>
        <dbReference type="ARBA" id="ARBA00010409"/>
    </source>
</evidence>
<evidence type="ECO:0000256" key="2">
    <source>
        <dbReference type="ARBA" id="ARBA00022694"/>
    </source>
</evidence>
<evidence type="ECO:0000256" key="4">
    <source>
        <dbReference type="ARBA" id="ARBA00035698"/>
    </source>
</evidence>
<dbReference type="Pfam" id="PF25150">
    <property type="entry name" value="TPR_Trm732"/>
    <property type="match status" value="1"/>
</dbReference>
<proteinExistence type="inferred from homology"/>
<dbReference type="Proteomes" id="UP001642483">
    <property type="component" value="Unassembled WGS sequence"/>
</dbReference>
<dbReference type="InterPro" id="IPR019442">
    <property type="entry name" value="THADA/TRM732_DUF2428"/>
</dbReference>